<evidence type="ECO:0000256" key="1">
    <source>
        <dbReference type="SAM" id="Phobius"/>
    </source>
</evidence>
<dbReference type="EMBL" id="MNBE01000205">
    <property type="protein sequence ID" value="OKP12531.1"/>
    <property type="molecule type" value="Genomic_DNA"/>
</dbReference>
<comment type="caution">
    <text evidence="2">The sequence shown here is derived from an EMBL/GenBank/DDBJ whole genome shotgun (WGS) entry which is preliminary data.</text>
</comment>
<keyword evidence="1" id="KW-1133">Transmembrane helix</keyword>
<protein>
    <submittedName>
        <fullName evidence="2">Uncharacterized protein</fullName>
    </submittedName>
</protein>
<name>A0A1Q5UJ84_9EURO</name>
<keyword evidence="3" id="KW-1185">Reference proteome</keyword>
<keyword evidence="1" id="KW-0812">Transmembrane</keyword>
<evidence type="ECO:0000313" key="3">
    <source>
        <dbReference type="Proteomes" id="UP000186955"/>
    </source>
</evidence>
<reference evidence="2 3" key="1">
    <citation type="submission" date="2016-10" db="EMBL/GenBank/DDBJ databases">
        <title>Genome sequence of the ascomycete fungus Penicillium subrubescens.</title>
        <authorList>
            <person name="De Vries R.P."/>
            <person name="Peng M."/>
            <person name="Dilokpimol A."/>
            <person name="Hilden K."/>
            <person name="Makela M.R."/>
            <person name="Grigoriev I."/>
            <person name="Riley R."/>
            <person name="Granchi Z."/>
        </authorList>
    </citation>
    <scope>NUCLEOTIDE SEQUENCE [LARGE SCALE GENOMIC DNA]</scope>
    <source>
        <strain evidence="2 3">CBS 132785</strain>
    </source>
</reference>
<feature type="transmembrane region" description="Helical" evidence="1">
    <location>
        <begin position="57"/>
        <end position="77"/>
    </location>
</feature>
<organism evidence="2 3">
    <name type="scientific">Penicillium subrubescens</name>
    <dbReference type="NCBI Taxonomy" id="1316194"/>
    <lineage>
        <taxon>Eukaryota</taxon>
        <taxon>Fungi</taxon>
        <taxon>Dikarya</taxon>
        <taxon>Ascomycota</taxon>
        <taxon>Pezizomycotina</taxon>
        <taxon>Eurotiomycetes</taxon>
        <taxon>Eurotiomycetidae</taxon>
        <taxon>Eurotiales</taxon>
        <taxon>Aspergillaceae</taxon>
        <taxon>Penicillium</taxon>
    </lineage>
</organism>
<dbReference type="AlphaFoldDB" id="A0A1Q5UJ84"/>
<proteinExistence type="predicted"/>
<gene>
    <name evidence="2" type="ORF">PENSUB_1897</name>
</gene>
<sequence>MALAGSVFNTISQLGNSVGLAVTAVIAASVTAYNDSSANDTSRASQTSGHRLEGYRAAYWTIFAGMVAVFLVSSLGLRNVGIVGNKQE</sequence>
<evidence type="ECO:0000313" key="2">
    <source>
        <dbReference type="EMBL" id="OKP12531.1"/>
    </source>
</evidence>
<accession>A0A1Q5UJ84</accession>
<dbReference type="Proteomes" id="UP000186955">
    <property type="component" value="Unassembled WGS sequence"/>
</dbReference>
<keyword evidence="1" id="KW-0472">Membrane</keyword>